<accession>A0A8X7N937</accession>
<feature type="compositionally biased region" description="Acidic residues" evidence="1">
    <location>
        <begin position="21"/>
        <end position="30"/>
    </location>
</feature>
<sequence length="337" mass="35719">MVYDPDPFSRAGGPPRHSIESDSEDDDLDLEPSNTKQKEAQPTISFKPTGSASSLGGRPLLVVLPPTLTSGPGASSDAALASALGPLAQLSCRGTFDLGSETQASLGSIGKEGDVDVLVISPDAEGASHPTSSLIAREIVRQLKPSRIALLTTYWPPTYIISPDLDPPTSDEPPVRFLSSDSAVTAAIEQAANAYSKKSGTCYDASSAVLPFDVPNALTGVDGAMVLQANLNQIPISVLLQPFDMLQGVGHTHSMADHIFPLFEDHATSPLPSVLQASLGTSLSLPPQDSTLSAPVHLTGDFLRSRRRSRRRKEVEEEEIRSRLAGRTEAVESTLYV</sequence>
<gene>
    <name evidence="2" type="ORF">A4X09_0g4586</name>
</gene>
<feature type="compositionally biased region" description="Polar residues" evidence="1">
    <location>
        <begin position="32"/>
        <end position="52"/>
    </location>
</feature>
<dbReference type="Proteomes" id="UP000078113">
    <property type="component" value="Unassembled WGS sequence"/>
</dbReference>
<comment type="caution">
    <text evidence="2">The sequence shown here is derived from an EMBL/GenBank/DDBJ whole genome shotgun (WGS) entry which is preliminary data.</text>
</comment>
<dbReference type="EMBL" id="LWDG02000200">
    <property type="protein sequence ID" value="KAE8267756.1"/>
    <property type="molecule type" value="Genomic_DNA"/>
</dbReference>
<protein>
    <submittedName>
        <fullName evidence="2">Uncharacterized protein</fullName>
    </submittedName>
</protein>
<reference evidence="2" key="2">
    <citation type="journal article" date="2019" name="IMA Fungus">
        <title>Genome sequencing and comparison of five Tilletia species to identify candidate genes for the detection of regulated species infecting wheat.</title>
        <authorList>
            <person name="Nguyen H.D.T."/>
            <person name="Sultana T."/>
            <person name="Kesanakurti P."/>
            <person name="Hambleton S."/>
        </authorList>
    </citation>
    <scope>NUCLEOTIDE SEQUENCE</scope>
    <source>
        <strain evidence="2">DAOMC 236422</strain>
    </source>
</reference>
<evidence type="ECO:0000256" key="1">
    <source>
        <dbReference type="SAM" id="MobiDB-lite"/>
    </source>
</evidence>
<reference evidence="2" key="1">
    <citation type="submission" date="2016-04" db="EMBL/GenBank/DDBJ databases">
        <authorList>
            <person name="Nguyen H.D."/>
            <person name="Samba Siva P."/>
            <person name="Cullis J."/>
            <person name="Levesque C.A."/>
            <person name="Hambleton S."/>
        </authorList>
    </citation>
    <scope>NUCLEOTIDE SEQUENCE</scope>
    <source>
        <strain evidence="2">DAOMC 236422</strain>
    </source>
</reference>
<proteinExistence type="predicted"/>
<keyword evidence="3" id="KW-1185">Reference proteome</keyword>
<organism evidence="2 3">
    <name type="scientific">Tilletia walkeri</name>
    <dbReference type="NCBI Taxonomy" id="117179"/>
    <lineage>
        <taxon>Eukaryota</taxon>
        <taxon>Fungi</taxon>
        <taxon>Dikarya</taxon>
        <taxon>Basidiomycota</taxon>
        <taxon>Ustilaginomycotina</taxon>
        <taxon>Exobasidiomycetes</taxon>
        <taxon>Tilletiales</taxon>
        <taxon>Tilletiaceae</taxon>
        <taxon>Tilletia</taxon>
    </lineage>
</organism>
<dbReference type="AlphaFoldDB" id="A0A8X7N937"/>
<feature type="region of interest" description="Disordered" evidence="1">
    <location>
        <begin position="1"/>
        <end position="52"/>
    </location>
</feature>
<evidence type="ECO:0000313" key="2">
    <source>
        <dbReference type="EMBL" id="KAE8267756.1"/>
    </source>
</evidence>
<evidence type="ECO:0000313" key="3">
    <source>
        <dbReference type="Proteomes" id="UP000078113"/>
    </source>
</evidence>
<name>A0A8X7N937_9BASI</name>